<feature type="region of interest" description="Disordered" evidence="1">
    <location>
        <begin position="477"/>
        <end position="513"/>
    </location>
</feature>
<evidence type="ECO:0000313" key="3">
    <source>
        <dbReference type="Proteomes" id="UP001268089"/>
    </source>
</evidence>
<dbReference type="EMBL" id="JAVDXO010000008">
    <property type="protein sequence ID" value="MDR7307954.1"/>
    <property type="molecule type" value="Genomic_DNA"/>
</dbReference>
<gene>
    <name evidence="2" type="ORF">J2X15_003259</name>
</gene>
<reference evidence="2 3" key="1">
    <citation type="submission" date="2023-07" db="EMBL/GenBank/DDBJ databases">
        <title>Sorghum-associated microbial communities from plants grown in Nebraska, USA.</title>
        <authorList>
            <person name="Schachtman D."/>
        </authorList>
    </citation>
    <scope>NUCLEOTIDE SEQUENCE [LARGE SCALE GENOMIC DNA]</scope>
    <source>
        <strain evidence="2 3">BE308</strain>
    </source>
</reference>
<evidence type="ECO:0000256" key="1">
    <source>
        <dbReference type="SAM" id="MobiDB-lite"/>
    </source>
</evidence>
<protein>
    <submittedName>
        <fullName evidence="2">Uncharacterized protein</fullName>
    </submittedName>
</protein>
<comment type="caution">
    <text evidence="2">The sequence shown here is derived from an EMBL/GenBank/DDBJ whole genome shotgun (WGS) entry which is preliminary data.</text>
</comment>
<keyword evidence="3" id="KW-1185">Reference proteome</keyword>
<dbReference type="Proteomes" id="UP001268089">
    <property type="component" value="Unassembled WGS sequence"/>
</dbReference>
<evidence type="ECO:0000313" key="2">
    <source>
        <dbReference type="EMBL" id="MDR7307954.1"/>
    </source>
</evidence>
<sequence length="513" mass="57996">MTEKTAWEKAAAANGTTPSERALASLARKAFLSLWSYPNVFTDEGRANGKGDGKELCDLLVVFGNDVLLFSDKDCAYQSNLDVKVAWPRWYRSAIDKSARQLAGAEKFIKAFPKRIFLDKACQSLLPIELPDASVARYYLIAVTRGSHLPAQQFFGGGSSGSVMLFNHLVGKAAHAQTPFHIGLPLESRRFVHVLDEMTVDILLEELDTVPDLVGYLRKKEEFMQQPGVIVSVPGEEELLARYMSTMRDEEHAFPKTPKGVDFVALPEGDWAVYRASPQWKAKQKANEISYMWDALIEHQSGFIRSGKAITVPWLPNTDGVNHERIVRALAAQPRLVRRSLSTDLQVAMHRSDPGHMFARVKMTGRPPDQAFVFLTIPRTEGEDYDTTYRHRRMHTLMVYCHAVKDAMPTLKEAIGVASEPFSEGTASQDFIHVDLSEMSDEELKEWREQADELDILRPKTETKLFRHTEPEFPAPFRFVDSSPRYLGEGGLPMNRAARRQADKEARRDRKTR</sequence>
<organism evidence="2 3">
    <name type="scientific">Rhodoferax saidenbachensis</name>
    <dbReference type="NCBI Taxonomy" id="1484693"/>
    <lineage>
        <taxon>Bacteria</taxon>
        <taxon>Pseudomonadati</taxon>
        <taxon>Pseudomonadota</taxon>
        <taxon>Betaproteobacteria</taxon>
        <taxon>Burkholderiales</taxon>
        <taxon>Comamonadaceae</taxon>
        <taxon>Rhodoferax</taxon>
    </lineage>
</organism>
<name>A0ABU1ZQX9_9BURK</name>
<dbReference type="RefSeq" id="WP_310344613.1">
    <property type="nucleotide sequence ID" value="NZ_JAVDXO010000008.1"/>
</dbReference>
<accession>A0ABU1ZQX9</accession>
<feature type="compositionally biased region" description="Basic and acidic residues" evidence="1">
    <location>
        <begin position="500"/>
        <end position="513"/>
    </location>
</feature>
<proteinExistence type="predicted"/>